<dbReference type="PRINTS" id="PR00111">
    <property type="entry name" value="ABHYDROLASE"/>
</dbReference>
<dbReference type="PANTHER" id="PTHR43798">
    <property type="entry name" value="MONOACYLGLYCEROL LIPASE"/>
    <property type="match status" value="1"/>
</dbReference>
<dbReference type="InterPro" id="IPR000073">
    <property type="entry name" value="AB_hydrolase_1"/>
</dbReference>
<dbReference type="InterPro" id="IPR050266">
    <property type="entry name" value="AB_hydrolase_sf"/>
</dbReference>
<dbReference type="InterPro" id="IPR029058">
    <property type="entry name" value="AB_hydrolase_fold"/>
</dbReference>
<evidence type="ECO:0000259" key="2">
    <source>
        <dbReference type="Pfam" id="PF00561"/>
    </source>
</evidence>
<organism evidence="3 4">
    <name type="scientific">Nostocoides veronense</name>
    <dbReference type="NCBI Taxonomy" id="330836"/>
    <lineage>
        <taxon>Bacteria</taxon>
        <taxon>Bacillati</taxon>
        <taxon>Actinomycetota</taxon>
        <taxon>Actinomycetes</taxon>
        <taxon>Micrococcales</taxon>
        <taxon>Intrasporangiaceae</taxon>
        <taxon>Nostocoides</taxon>
    </lineage>
</organism>
<protein>
    <recommendedName>
        <fullName evidence="2">AB hydrolase-1 domain-containing protein</fullName>
    </recommendedName>
</protein>
<comment type="caution">
    <text evidence="3">The sequence shown here is derived from an EMBL/GenBank/DDBJ whole genome shotgun (WGS) entry which is preliminary data.</text>
</comment>
<feature type="domain" description="AB hydrolase-1" evidence="2">
    <location>
        <begin position="36"/>
        <end position="275"/>
    </location>
</feature>
<evidence type="ECO:0000313" key="3">
    <source>
        <dbReference type="EMBL" id="GAA1791178.1"/>
    </source>
</evidence>
<accession>A0ABN2LJV6</accession>
<sequence>MPDPLRGVPFQLAVEDGATLAGEVYEPAGEVDSTLPNVVLAHGWTLNHTLWSRVIRGLHARARVRVVAYDQRGHGHSTSGTGAASIARLGRDLAAVIEATVDTDRVVLGGHSMGGMTIMAYAGQFPDDLAARADRVILLGTAAADVERPGWAGKVEMGVMHIAARGPRIKAGVFVRQGHLRHLNFGDDPDPRDVRLVRKATAGTSIRDMGRYFTALEAHDERASLAVLGRVPTTIVVGELDRLTPPRYGRALHDGIPGSRLIELSGKGHMLGFEATDLVVDLLLGAD</sequence>
<evidence type="ECO:0000313" key="4">
    <source>
        <dbReference type="Proteomes" id="UP001499938"/>
    </source>
</evidence>
<keyword evidence="4" id="KW-1185">Reference proteome</keyword>
<proteinExistence type="predicted"/>
<evidence type="ECO:0000256" key="1">
    <source>
        <dbReference type="ARBA" id="ARBA00022801"/>
    </source>
</evidence>
<name>A0ABN2LJV6_9MICO</name>
<dbReference type="EMBL" id="BAAAPO010000024">
    <property type="protein sequence ID" value="GAA1791178.1"/>
    <property type="molecule type" value="Genomic_DNA"/>
</dbReference>
<dbReference type="PANTHER" id="PTHR43798:SF31">
    <property type="entry name" value="AB HYDROLASE SUPERFAMILY PROTEIN YCLE"/>
    <property type="match status" value="1"/>
</dbReference>
<dbReference type="SUPFAM" id="SSF53474">
    <property type="entry name" value="alpha/beta-Hydrolases"/>
    <property type="match status" value="1"/>
</dbReference>
<dbReference type="Gene3D" id="3.40.50.1820">
    <property type="entry name" value="alpha/beta hydrolase"/>
    <property type="match status" value="1"/>
</dbReference>
<dbReference type="Pfam" id="PF00561">
    <property type="entry name" value="Abhydrolase_1"/>
    <property type="match status" value="1"/>
</dbReference>
<reference evidence="3 4" key="1">
    <citation type="journal article" date="2019" name="Int. J. Syst. Evol. Microbiol.">
        <title>The Global Catalogue of Microorganisms (GCM) 10K type strain sequencing project: providing services to taxonomists for standard genome sequencing and annotation.</title>
        <authorList>
            <consortium name="The Broad Institute Genomics Platform"/>
            <consortium name="The Broad Institute Genome Sequencing Center for Infectious Disease"/>
            <person name="Wu L."/>
            <person name="Ma J."/>
        </authorList>
    </citation>
    <scope>NUCLEOTIDE SEQUENCE [LARGE SCALE GENOMIC DNA]</scope>
    <source>
        <strain evidence="3 4">JCM 15592</strain>
    </source>
</reference>
<dbReference type="InterPro" id="IPR000639">
    <property type="entry name" value="Epox_hydrolase-like"/>
</dbReference>
<dbReference type="Proteomes" id="UP001499938">
    <property type="component" value="Unassembled WGS sequence"/>
</dbReference>
<gene>
    <name evidence="3" type="ORF">GCM10009811_15060</name>
</gene>
<keyword evidence="1" id="KW-0378">Hydrolase</keyword>
<dbReference type="PRINTS" id="PR00412">
    <property type="entry name" value="EPOXHYDRLASE"/>
</dbReference>
<dbReference type="RefSeq" id="WP_344083128.1">
    <property type="nucleotide sequence ID" value="NZ_BAAAPO010000024.1"/>
</dbReference>